<evidence type="ECO:0000313" key="3">
    <source>
        <dbReference type="Proteomes" id="UP001476950"/>
    </source>
</evidence>
<dbReference type="Proteomes" id="UP001476950">
    <property type="component" value="Unassembled WGS sequence"/>
</dbReference>
<evidence type="ECO:0000256" key="1">
    <source>
        <dbReference type="SAM" id="MobiDB-lite"/>
    </source>
</evidence>
<comment type="caution">
    <text evidence="2">The sequence shown here is derived from an EMBL/GenBank/DDBJ whole genome shotgun (WGS) entry which is preliminary data.</text>
</comment>
<organism evidence="2 3">
    <name type="scientific">Stenomitos frigidus AS-A4</name>
    <dbReference type="NCBI Taxonomy" id="2933935"/>
    <lineage>
        <taxon>Bacteria</taxon>
        <taxon>Bacillati</taxon>
        <taxon>Cyanobacteriota</taxon>
        <taxon>Cyanophyceae</taxon>
        <taxon>Leptolyngbyales</taxon>
        <taxon>Leptolyngbyaceae</taxon>
        <taxon>Stenomitos</taxon>
    </lineage>
</organism>
<proteinExistence type="predicted"/>
<feature type="region of interest" description="Disordered" evidence="1">
    <location>
        <begin position="1542"/>
        <end position="1565"/>
    </location>
</feature>
<evidence type="ECO:0000313" key="2">
    <source>
        <dbReference type="EMBL" id="MEP1061371.1"/>
    </source>
</evidence>
<name>A0ABV0KQ43_9CYAN</name>
<reference evidence="2 3" key="1">
    <citation type="submission" date="2022-04" db="EMBL/GenBank/DDBJ databases">
        <title>Positive selection, recombination, and allopatry shape intraspecific diversity of widespread and dominant cyanobacteria.</title>
        <authorList>
            <person name="Wei J."/>
            <person name="Shu W."/>
            <person name="Hu C."/>
        </authorList>
    </citation>
    <scope>NUCLEOTIDE SEQUENCE [LARGE SCALE GENOMIC DNA]</scope>
    <source>
        <strain evidence="2 3">AS-A4</strain>
    </source>
</reference>
<dbReference type="RefSeq" id="WP_190449750.1">
    <property type="nucleotide sequence ID" value="NZ_JAMPLM010000032.1"/>
</dbReference>
<feature type="compositionally biased region" description="Low complexity" evidence="1">
    <location>
        <begin position="1542"/>
        <end position="1554"/>
    </location>
</feature>
<protein>
    <submittedName>
        <fullName evidence="2">Uncharacterized protein</fullName>
    </submittedName>
</protein>
<dbReference type="EMBL" id="JAMPLM010000032">
    <property type="protein sequence ID" value="MEP1061371.1"/>
    <property type="molecule type" value="Genomic_DNA"/>
</dbReference>
<accession>A0ABV0KQ43</accession>
<gene>
    <name evidence="2" type="ORF">NDI38_23350</name>
</gene>
<sequence>MLSFLELDPKTDETLNLPPKVVKHTYLEVKLGLAERLEDPNLKLYTAKLYDGVTEADLIRLREEQGLHLLFSNARTAYFGDAETCQLVDEEILQNFSDAVAYGSLPVSDANASTLRANRRVLIIDDEADPKDTTAVWGDVPLLKQDGTQVDPLTLLRAASALGDSFGLIAPALQRELTAQETLEPLQGRLAVAQTLSFSGTSLDAEGIKAQLIPLLHEQLWDVAAFQQQLLPNTEYEDQLTLETKVRPDGSAIVQWRYTTRENPDALLKGKALVGAATDGTYQVTLLGGTTAQQAVANQEFNSLVQSQNTPFQFRAGVPEWQGVIKGTCRASNLCQELEVDAIIPKSAIKGDGKTTPVGLHTVEHLFWSRKAEAQVRQQKLGAQVLVNLPEGTRLDIEPKVEAACVALEAAVSDPRLIADLYCAKYERRKELLEAQSFEETEAPEREDWVYRVLKADARPTTVVESLQSVELQTVLPEATWAQLQAIAAQGLTVTEFVEQANGVLEAEPAAESVKRFTVDEIVSPVEGDTTYPTTFGTVQRGGYGQLLEHEKVADALNRFLQNEWRELALGGINVPSALAQPHSLLQEDEVCFTGMPHGAKVAIYRSPVSNVSAFTVLTNNLDAIREQDWEAFCQNGVTYLNPATAKAQLIDFDGDTVALIPELELQKVKAQPFERLKPNEVYVPGLAHGQAVTLYHRGNQVSEFVNNTTLAELPEPNTERDRLNQVYVHPDAGIDPEQPLQLGYYDGLHGFKALHTEITQLNLPEHRPVQTEKEKKIPRNAYDPSVAKLAPEDQAMAARFTTKESAALDAADNPTGLIANVGMRLEALRTELKTLPDDQKAAYLSEAKTGISKLYKRVSDPQSQNPLVAPQPTKDGYDFVAELQDLAQGATAPTAANPVERLEQVNAQLAKVERFLFQVEGLNAINLQRGVDTPKSARTVSQDWLEFSRAAVYKDVAWVNHRKDKDVYLTQRQKFGENTIATPKPLANNTQDAIGRLVALTNKAFSADPLDYQEAKAYDAFLVTSPQASKDLEAIQTQIQTYKSANARATVLEQKAQTEEGPTLQLQTRDGAIDVTNLTRFDPEGTSPLWDAVRTGEPLEINVVDNDRTKITQGKAWQTQDTKQGNRGSHDYAVMVSVNGKSLGAVGTLCNISAEKLAEAALKRANPSVLYQLQKDHAKAPEELPKAVFARLKHETGSLTERQPETVQGQFTHAGDKTEAKALRQAANAARQEWAATVPPEDREYWARLAWSNQGQGFALAAFPDVVSRQAETFQFTQATVIGLQYEDWEGVDWTQEPTLRIAIGAESVNPDVSGKAQDPHYGKMILQAETDDEWKLVGTLSSSMGKGNQKDFQYPVGLLAKGTLETQTDTLIATTESGLSLTVKPVDGSSLKPTEGAERHDIRLISEGYGSKAIGYIASWEGEKLGKLDKESYTLVTEQEKQYGKIFNQKRRSSVSVVPGVTKTATLVLKPETVQVPEVWSKHNVDSWLRTLRQTGAEVGQVTSEPDVNKDVLTKVAAAVETTQSQPHVDQVSFSPTKAAATTETQTAKPAKVLPTPSRLRGSEPTTTVVAAAPAAPTVQRVLNPLEAQYKEAQVRIGEVFDAAGCTPTPEQVDQAIATSIYRETPDLAEATKRLQVLTKSPVTQRLFQEQGFEAATAYVTEVTVNAYQRVQATKTKAVERNGNGRY</sequence>
<keyword evidence="3" id="KW-1185">Reference proteome</keyword>